<gene>
    <name evidence="1" type="ORF">GCM10022409_48410</name>
</gene>
<proteinExistence type="predicted"/>
<organism evidence="1 2">
    <name type="scientific">Hymenobacter glaciei</name>
    <dbReference type="NCBI Taxonomy" id="877209"/>
    <lineage>
        <taxon>Bacteria</taxon>
        <taxon>Pseudomonadati</taxon>
        <taxon>Bacteroidota</taxon>
        <taxon>Cytophagia</taxon>
        <taxon>Cytophagales</taxon>
        <taxon>Hymenobacteraceae</taxon>
        <taxon>Hymenobacter</taxon>
    </lineage>
</organism>
<keyword evidence="2" id="KW-1185">Reference proteome</keyword>
<comment type="caution">
    <text evidence="1">The sequence shown here is derived from an EMBL/GenBank/DDBJ whole genome shotgun (WGS) entry which is preliminary data.</text>
</comment>
<evidence type="ECO:0000313" key="2">
    <source>
        <dbReference type="Proteomes" id="UP001501469"/>
    </source>
</evidence>
<dbReference type="RefSeq" id="WP_345059781.1">
    <property type="nucleotide sequence ID" value="NZ_BAABDK010000035.1"/>
</dbReference>
<protein>
    <recommendedName>
        <fullName evidence="3">HTH marR-type domain-containing protein</fullName>
    </recommendedName>
</protein>
<name>A0ABP7UY84_9BACT</name>
<reference evidence="2" key="1">
    <citation type="journal article" date="2019" name="Int. J. Syst. Evol. Microbiol.">
        <title>The Global Catalogue of Microorganisms (GCM) 10K type strain sequencing project: providing services to taxonomists for standard genome sequencing and annotation.</title>
        <authorList>
            <consortium name="The Broad Institute Genomics Platform"/>
            <consortium name="The Broad Institute Genome Sequencing Center for Infectious Disease"/>
            <person name="Wu L."/>
            <person name="Ma J."/>
        </authorList>
    </citation>
    <scope>NUCLEOTIDE SEQUENCE [LARGE SCALE GENOMIC DNA]</scope>
    <source>
        <strain evidence="2">JCM 17225</strain>
    </source>
</reference>
<dbReference type="InterPro" id="IPR036390">
    <property type="entry name" value="WH_DNA-bd_sf"/>
</dbReference>
<dbReference type="SUPFAM" id="SSF46785">
    <property type="entry name" value="Winged helix' DNA-binding domain"/>
    <property type="match status" value="1"/>
</dbReference>
<evidence type="ECO:0000313" key="1">
    <source>
        <dbReference type="EMBL" id="GAA4055512.1"/>
    </source>
</evidence>
<dbReference type="Proteomes" id="UP001501469">
    <property type="component" value="Unassembled WGS sequence"/>
</dbReference>
<evidence type="ECO:0008006" key="3">
    <source>
        <dbReference type="Google" id="ProtNLM"/>
    </source>
</evidence>
<sequence length="141" mass="15599">MATPAKRTIEPLLDGLAERIARRDLPPVDVYTDPYEPGQFHARLMAALEPLVPHSNGRGNDTQARMMALFLRNETQTGYDMAAAANIGRVAGSRAHTALVTVGLLTWERIGPRRVYRLTRWGEDWLLAVGRCEVPPGRPVG</sequence>
<accession>A0ABP7UY84</accession>
<dbReference type="EMBL" id="BAABDK010000035">
    <property type="protein sequence ID" value="GAA4055512.1"/>
    <property type="molecule type" value="Genomic_DNA"/>
</dbReference>